<evidence type="ECO:0000256" key="7">
    <source>
        <dbReference type="ARBA" id="ARBA00043997"/>
    </source>
</evidence>
<sequence>MAIDHYMIKTTSNKSSTLNAHNNDEPKYDGLKDEQKSLVFDSSVLRYEQNIPTQFIWPDHEKPCGSARELNVPHIDLGGFLSGNQIEGLEASRLVGEACSKHGFFLVVNHGVDADLIRDAHRYMDMFFQLPLQEKQKVRRKIGESCGYASSFTERFSSKLPWKETLSIQYSAEENSSNVVQEYFQNTMGQDFSTLGKVYQEYCHAMSRLSLGIMELLGMSLGTTKRGHFKEFFEGNESIMRLNYYPPCQKPDQALGTGPHCDPTSLTILHQDTVGGLQVFVDNEWSSITPNVNAFVVNIGDTFMALSNGRYKSCLHRAVVNSKTPRKSLAFFLCPKRSKVVIPPNELVDEDNPRTYPDFTWETLLEFTQKHYRADMNTLQSFSQWLQLHQQPQKDMRLLSGQNLAYN</sequence>
<dbReference type="SUPFAM" id="SSF51197">
    <property type="entry name" value="Clavaminate synthase-like"/>
    <property type="match status" value="1"/>
</dbReference>
<organism evidence="11 12">
    <name type="scientific">Lithospermum erythrorhizon</name>
    <name type="common">Purple gromwell</name>
    <name type="synonym">Lithospermum officinale var. erythrorhizon</name>
    <dbReference type="NCBI Taxonomy" id="34254"/>
    <lineage>
        <taxon>Eukaryota</taxon>
        <taxon>Viridiplantae</taxon>
        <taxon>Streptophyta</taxon>
        <taxon>Embryophyta</taxon>
        <taxon>Tracheophyta</taxon>
        <taxon>Spermatophyta</taxon>
        <taxon>Magnoliopsida</taxon>
        <taxon>eudicotyledons</taxon>
        <taxon>Gunneridae</taxon>
        <taxon>Pentapetalae</taxon>
        <taxon>asterids</taxon>
        <taxon>lamiids</taxon>
        <taxon>Boraginales</taxon>
        <taxon>Boraginaceae</taxon>
        <taxon>Boraginoideae</taxon>
        <taxon>Lithospermeae</taxon>
        <taxon>Lithospermum</taxon>
    </lineage>
</organism>
<evidence type="ECO:0000313" key="12">
    <source>
        <dbReference type="Proteomes" id="UP001454036"/>
    </source>
</evidence>
<dbReference type="PROSITE" id="PS51471">
    <property type="entry name" value="FE2OG_OXY"/>
    <property type="match status" value="1"/>
</dbReference>
<dbReference type="Gene3D" id="2.60.120.330">
    <property type="entry name" value="B-lactam Antibiotic, Isopenicillin N Synthase, Chain"/>
    <property type="match status" value="1"/>
</dbReference>
<keyword evidence="3 9" id="KW-0479">Metal-binding</keyword>
<evidence type="ECO:0000256" key="6">
    <source>
        <dbReference type="ARBA" id="ARBA00037909"/>
    </source>
</evidence>
<comment type="cofactor">
    <cofactor evidence="1">
        <name>L-ascorbate</name>
        <dbReference type="ChEBI" id="CHEBI:38290"/>
    </cofactor>
</comment>
<dbReference type="Pfam" id="PF03171">
    <property type="entry name" value="2OG-FeII_Oxy"/>
    <property type="match status" value="1"/>
</dbReference>
<protein>
    <submittedName>
        <fullName evidence="11">Oxygenase</fullName>
    </submittedName>
</protein>
<dbReference type="GO" id="GO:0002238">
    <property type="term" value="P:response to molecule of fungal origin"/>
    <property type="evidence" value="ECO:0007669"/>
    <property type="project" value="UniProtKB-ARBA"/>
</dbReference>
<dbReference type="InterPro" id="IPR044861">
    <property type="entry name" value="IPNS-like_FE2OG_OXY"/>
</dbReference>
<evidence type="ECO:0000256" key="9">
    <source>
        <dbReference type="RuleBase" id="RU003682"/>
    </source>
</evidence>
<evidence type="ECO:0000256" key="4">
    <source>
        <dbReference type="ARBA" id="ARBA00023002"/>
    </source>
</evidence>
<evidence type="ECO:0000256" key="5">
    <source>
        <dbReference type="ARBA" id="ARBA00023004"/>
    </source>
</evidence>
<dbReference type="InterPro" id="IPR005123">
    <property type="entry name" value="Oxoglu/Fe-dep_dioxygenase_dom"/>
</dbReference>
<dbReference type="GO" id="GO:0046872">
    <property type="term" value="F:metal ion binding"/>
    <property type="evidence" value="ECO:0007669"/>
    <property type="project" value="UniProtKB-KW"/>
</dbReference>
<gene>
    <name evidence="11" type="ORF">LIER_03491</name>
</gene>
<dbReference type="Pfam" id="PF14226">
    <property type="entry name" value="DIOX_N"/>
    <property type="match status" value="1"/>
</dbReference>
<evidence type="ECO:0000313" key="11">
    <source>
        <dbReference type="EMBL" id="GAA0142644.1"/>
    </source>
</evidence>
<dbReference type="InterPro" id="IPR026992">
    <property type="entry name" value="DIOX_N"/>
</dbReference>
<dbReference type="GO" id="GO:0009805">
    <property type="term" value="P:coumarin biosynthetic process"/>
    <property type="evidence" value="ECO:0007669"/>
    <property type="project" value="UniProtKB-ARBA"/>
</dbReference>
<dbReference type="InterPro" id="IPR050231">
    <property type="entry name" value="Iron_ascorbate_oxido_reductase"/>
</dbReference>
<evidence type="ECO:0000256" key="3">
    <source>
        <dbReference type="ARBA" id="ARBA00022723"/>
    </source>
</evidence>
<evidence type="ECO:0000259" key="10">
    <source>
        <dbReference type="PROSITE" id="PS51471"/>
    </source>
</evidence>
<dbReference type="PANTHER" id="PTHR47990">
    <property type="entry name" value="2-OXOGLUTARATE (2OG) AND FE(II)-DEPENDENT OXYGENASE SUPERFAMILY PROTEIN-RELATED"/>
    <property type="match status" value="1"/>
</dbReference>
<evidence type="ECO:0000256" key="1">
    <source>
        <dbReference type="ARBA" id="ARBA00001961"/>
    </source>
</evidence>
<dbReference type="PRINTS" id="PR00682">
    <property type="entry name" value="IPNSYNTHASE"/>
</dbReference>
<comment type="catalytic activity">
    <reaction evidence="8">
        <text>gibberellin A12 + 2 2-oxoglutarate + 3 O2 + H(+) = gibberellin A9 + 2 succinate + 3 CO2 + 2 H2O</text>
        <dbReference type="Rhea" id="RHEA:60772"/>
        <dbReference type="ChEBI" id="CHEBI:15377"/>
        <dbReference type="ChEBI" id="CHEBI:15378"/>
        <dbReference type="ChEBI" id="CHEBI:15379"/>
        <dbReference type="ChEBI" id="CHEBI:16526"/>
        <dbReference type="ChEBI" id="CHEBI:16810"/>
        <dbReference type="ChEBI" id="CHEBI:30031"/>
        <dbReference type="ChEBI" id="CHEBI:58627"/>
        <dbReference type="ChEBI" id="CHEBI:73255"/>
    </reaction>
    <physiologicalReaction direction="left-to-right" evidence="8">
        <dbReference type="Rhea" id="RHEA:60773"/>
    </physiologicalReaction>
</comment>
<dbReference type="AlphaFoldDB" id="A0AAV3NTC7"/>
<comment type="similarity">
    <text evidence="7">Belongs to the iron/ascorbate-dependent oxidoreductase family. GA20OX subfamily.</text>
</comment>
<comment type="pathway">
    <text evidence="6">Plant hormone biosynthesis; gibberellin biosynthesis.</text>
</comment>
<dbReference type="GO" id="GO:0009686">
    <property type="term" value="P:gibberellin biosynthetic process"/>
    <property type="evidence" value="ECO:0007669"/>
    <property type="project" value="UniProtKB-ARBA"/>
</dbReference>
<accession>A0AAV3NTC7</accession>
<dbReference type="GO" id="GO:0045544">
    <property type="term" value="F:gibberellin 20-oxidase activity"/>
    <property type="evidence" value="ECO:0007669"/>
    <property type="project" value="UniProtKB-ARBA"/>
</dbReference>
<keyword evidence="4 9" id="KW-0560">Oxidoreductase</keyword>
<evidence type="ECO:0000256" key="2">
    <source>
        <dbReference type="ARBA" id="ARBA00004972"/>
    </source>
</evidence>
<keyword evidence="5 9" id="KW-0408">Iron</keyword>
<dbReference type="FunFam" id="2.60.120.330:FF:000003">
    <property type="entry name" value="Gibberellin 20 oxidase 2"/>
    <property type="match status" value="1"/>
</dbReference>
<proteinExistence type="inferred from homology"/>
<feature type="domain" description="Fe2OG dioxygenase" evidence="10">
    <location>
        <begin position="235"/>
        <end position="335"/>
    </location>
</feature>
<comment type="pathway">
    <text evidence="2">Hormone biosynthesis.</text>
</comment>
<dbReference type="EMBL" id="BAABME010000421">
    <property type="protein sequence ID" value="GAA0142644.1"/>
    <property type="molecule type" value="Genomic_DNA"/>
</dbReference>
<dbReference type="Proteomes" id="UP001454036">
    <property type="component" value="Unassembled WGS sequence"/>
</dbReference>
<dbReference type="InterPro" id="IPR027443">
    <property type="entry name" value="IPNS-like_sf"/>
</dbReference>
<reference evidence="11 12" key="1">
    <citation type="submission" date="2024-01" db="EMBL/GenBank/DDBJ databases">
        <title>The complete chloroplast genome sequence of Lithospermum erythrorhizon: insights into the phylogenetic relationship among Boraginaceae species and the maternal lineages of purple gromwells.</title>
        <authorList>
            <person name="Okada T."/>
            <person name="Watanabe K."/>
        </authorList>
    </citation>
    <scope>NUCLEOTIDE SEQUENCE [LARGE SCALE GENOMIC DNA]</scope>
</reference>
<evidence type="ECO:0000256" key="8">
    <source>
        <dbReference type="ARBA" id="ARBA00050508"/>
    </source>
</evidence>
<comment type="caution">
    <text evidence="11">The sequence shown here is derived from an EMBL/GenBank/DDBJ whole genome shotgun (WGS) entry which is preliminary data.</text>
</comment>
<keyword evidence="12" id="KW-1185">Reference proteome</keyword>
<name>A0AAV3NTC7_LITER</name>